<evidence type="ECO:0000256" key="2">
    <source>
        <dbReference type="ARBA" id="ARBA00022679"/>
    </source>
</evidence>
<reference evidence="7" key="1">
    <citation type="submission" date="2023-02" db="EMBL/GenBank/DDBJ databases">
        <title>Nocardiopsis ansamitocini NBRC 112285.</title>
        <authorList>
            <person name="Ichikawa N."/>
            <person name="Sato H."/>
            <person name="Tonouchi N."/>
        </authorList>
    </citation>
    <scope>NUCLEOTIDE SEQUENCE</scope>
    <source>
        <strain evidence="7">NBRC 112285</strain>
    </source>
</reference>
<dbReference type="PROSITE" id="PS51683">
    <property type="entry name" value="SAM_OMT_II"/>
    <property type="match status" value="1"/>
</dbReference>
<organism evidence="7 8">
    <name type="scientific">Nocardiopsis ansamitocini</name>
    <dbReference type="NCBI Taxonomy" id="1670832"/>
    <lineage>
        <taxon>Bacteria</taxon>
        <taxon>Bacillati</taxon>
        <taxon>Actinomycetota</taxon>
        <taxon>Actinomycetes</taxon>
        <taxon>Streptosporangiales</taxon>
        <taxon>Nocardiopsidaceae</taxon>
        <taxon>Nocardiopsis</taxon>
    </lineage>
</organism>
<feature type="active site" description="Proton acceptor" evidence="4">
    <location>
        <position position="242"/>
    </location>
</feature>
<protein>
    <submittedName>
        <fullName evidence="7">Methyltransferase/methylase</fullName>
    </submittedName>
</protein>
<evidence type="ECO:0000256" key="1">
    <source>
        <dbReference type="ARBA" id="ARBA00022603"/>
    </source>
</evidence>
<evidence type="ECO:0000313" key="8">
    <source>
        <dbReference type="Proteomes" id="UP001165092"/>
    </source>
</evidence>
<evidence type="ECO:0000259" key="5">
    <source>
        <dbReference type="Pfam" id="PF00891"/>
    </source>
</evidence>
<dbReference type="GO" id="GO:0008171">
    <property type="term" value="F:O-methyltransferase activity"/>
    <property type="evidence" value="ECO:0007669"/>
    <property type="project" value="InterPro"/>
</dbReference>
<keyword evidence="2" id="KW-0808">Transferase</keyword>
<keyword evidence="1 7" id="KW-0489">Methyltransferase</keyword>
<dbReference type="InterPro" id="IPR036390">
    <property type="entry name" value="WH_DNA-bd_sf"/>
</dbReference>
<dbReference type="PIRSF" id="PIRSF005739">
    <property type="entry name" value="O-mtase"/>
    <property type="match status" value="1"/>
</dbReference>
<comment type="caution">
    <text evidence="7">The sequence shown here is derived from an EMBL/GenBank/DDBJ whole genome shotgun (WGS) entry which is preliminary data.</text>
</comment>
<dbReference type="InterPro" id="IPR012967">
    <property type="entry name" value="COMT_dimerisation"/>
</dbReference>
<dbReference type="GO" id="GO:0046983">
    <property type="term" value="F:protein dimerization activity"/>
    <property type="evidence" value="ECO:0007669"/>
    <property type="project" value="InterPro"/>
</dbReference>
<evidence type="ECO:0000256" key="4">
    <source>
        <dbReference type="PIRSR" id="PIRSR005739-1"/>
    </source>
</evidence>
<dbReference type="Gene3D" id="1.10.10.10">
    <property type="entry name" value="Winged helix-like DNA-binding domain superfamily/Winged helix DNA-binding domain"/>
    <property type="match status" value="1"/>
</dbReference>
<gene>
    <name evidence="7" type="ORF">Nans01_46930</name>
</gene>
<keyword evidence="8" id="KW-1185">Reference proteome</keyword>
<dbReference type="InterPro" id="IPR029063">
    <property type="entry name" value="SAM-dependent_MTases_sf"/>
</dbReference>
<feature type="domain" description="O-methyltransferase C-terminal" evidence="5">
    <location>
        <begin position="129"/>
        <end position="314"/>
    </location>
</feature>
<dbReference type="GO" id="GO:0032259">
    <property type="term" value="P:methylation"/>
    <property type="evidence" value="ECO:0007669"/>
    <property type="project" value="UniProtKB-KW"/>
</dbReference>
<dbReference type="Gene3D" id="3.40.50.150">
    <property type="entry name" value="Vaccinia Virus protein VP39"/>
    <property type="match status" value="1"/>
</dbReference>
<evidence type="ECO:0000256" key="3">
    <source>
        <dbReference type="ARBA" id="ARBA00022691"/>
    </source>
</evidence>
<dbReference type="Pfam" id="PF00891">
    <property type="entry name" value="Methyltransf_2"/>
    <property type="match status" value="1"/>
</dbReference>
<evidence type="ECO:0000313" key="7">
    <source>
        <dbReference type="EMBL" id="GLU50342.1"/>
    </source>
</evidence>
<sequence length="337" mass="36946">MTAPDTITELLWDQWKTKTLHSAIQLRVFTELGRSPLTSPEIRARLGLRAGPRAVEDFMDSLVALGLLLREEGRYRNGPEAAHYLDAGRPEVYLGAAIDQALDGPVIDVAADLRAGHSPDALPSAQEFYSGLYTSEEGSRGFLRIMTAESTGPAQAMAERFPWERYRRLVDVGCAEGAVAAQIVDRHPHLSAIGFDLPPVRPAFEEFTTAAGVTDRVRFQAGDFFAEALPEADVVVFGQVLHNWDLERKRILIGKAYEALPPGGAVVVYERLVDEDRRSSLGALFMSLRMNLALGGGFDFTGAECEGWLRDAGFARTSVRALDANRSMVIGFKEHAV</sequence>
<keyword evidence="3" id="KW-0949">S-adenosyl-L-methionine</keyword>
<dbReference type="Proteomes" id="UP001165092">
    <property type="component" value="Unassembled WGS sequence"/>
</dbReference>
<dbReference type="RefSeq" id="WP_285761872.1">
    <property type="nucleotide sequence ID" value="NZ_BSQG01000013.1"/>
</dbReference>
<dbReference type="Pfam" id="PF08100">
    <property type="entry name" value="Dimerisation"/>
    <property type="match status" value="1"/>
</dbReference>
<dbReference type="SUPFAM" id="SSF53335">
    <property type="entry name" value="S-adenosyl-L-methionine-dependent methyltransferases"/>
    <property type="match status" value="1"/>
</dbReference>
<dbReference type="SUPFAM" id="SSF46785">
    <property type="entry name" value="Winged helix' DNA-binding domain"/>
    <property type="match status" value="1"/>
</dbReference>
<dbReference type="EMBL" id="BSQG01000013">
    <property type="protein sequence ID" value="GLU50342.1"/>
    <property type="molecule type" value="Genomic_DNA"/>
</dbReference>
<evidence type="ECO:0000259" key="6">
    <source>
        <dbReference type="Pfam" id="PF08100"/>
    </source>
</evidence>
<feature type="domain" description="O-methyltransferase dimerisation" evidence="6">
    <location>
        <begin position="15"/>
        <end position="85"/>
    </location>
</feature>
<dbReference type="InterPro" id="IPR001077">
    <property type="entry name" value="COMT_C"/>
</dbReference>
<accession>A0A9W6UL40</accession>
<name>A0A9W6UL40_9ACTN</name>
<dbReference type="AlphaFoldDB" id="A0A9W6UL40"/>
<proteinExistence type="predicted"/>
<dbReference type="PANTHER" id="PTHR43712:SF2">
    <property type="entry name" value="O-METHYLTRANSFERASE CICE"/>
    <property type="match status" value="1"/>
</dbReference>
<dbReference type="InterPro" id="IPR016461">
    <property type="entry name" value="COMT-like"/>
</dbReference>
<dbReference type="PANTHER" id="PTHR43712">
    <property type="entry name" value="PUTATIVE (AFU_ORTHOLOGUE AFUA_4G14580)-RELATED"/>
    <property type="match status" value="1"/>
</dbReference>
<dbReference type="InterPro" id="IPR036388">
    <property type="entry name" value="WH-like_DNA-bd_sf"/>
</dbReference>
<dbReference type="CDD" id="cd02440">
    <property type="entry name" value="AdoMet_MTases"/>
    <property type="match status" value="1"/>
</dbReference>